<dbReference type="InterPro" id="IPR013680">
    <property type="entry name" value="VDCC_a2/dsu"/>
</dbReference>
<dbReference type="CDD" id="cd18774">
    <property type="entry name" value="PDC2_HK_sensor"/>
    <property type="match status" value="1"/>
</dbReference>
<evidence type="ECO:0000256" key="14">
    <source>
        <dbReference type="ARBA" id="ARBA00023180"/>
    </source>
</evidence>
<evidence type="ECO:0000256" key="9">
    <source>
        <dbReference type="ARBA" id="ARBA00022882"/>
    </source>
</evidence>
<protein>
    <recommendedName>
        <fullName evidence="17">VWFA domain-containing protein</fullName>
    </recommendedName>
</protein>
<evidence type="ECO:0000256" key="13">
    <source>
        <dbReference type="ARBA" id="ARBA00023157"/>
    </source>
</evidence>
<dbReference type="OrthoDB" id="10054666at2759"/>
<dbReference type="PROSITE" id="PS50234">
    <property type="entry name" value="VWFA"/>
    <property type="match status" value="1"/>
</dbReference>
<gene>
    <name evidence="18" type="ORF">ACAOBT_LOCUS27567</name>
</gene>
<proteinExistence type="predicted"/>
<dbReference type="PANTHER" id="PTHR10166:SF31">
    <property type="entry name" value="CA[2+] CHANNEL MUSCLE-SPECIFIC ALPHA2_DELTA SUBUNIT, ISOFORM A"/>
    <property type="match status" value="1"/>
</dbReference>
<keyword evidence="2" id="KW-0813">Transport</keyword>
<evidence type="ECO:0000256" key="12">
    <source>
        <dbReference type="ARBA" id="ARBA00023136"/>
    </source>
</evidence>
<dbReference type="EMBL" id="CAKOFQ010007552">
    <property type="protein sequence ID" value="CAH2003694.1"/>
    <property type="molecule type" value="Genomic_DNA"/>
</dbReference>
<keyword evidence="11" id="KW-0406">Ion transport</keyword>
<dbReference type="InterPro" id="IPR036465">
    <property type="entry name" value="vWFA_dom_sf"/>
</dbReference>
<dbReference type="InterPro" id="IPR002035">
    <property type="entry name" value="VWF_A"/>
</dbReference>
<dbReference type="FunFam" id="3.40.50.410:FF:000095">
    <property type="entry name" value="Dihydropyridine-sensitive l-type calcium channel"/>
    <property type="match status" value="1"/>
</dbReference>
<comment type="caution">
    <text evidence="18">The sequence shown here is derived from an EMBL/GenBank/DDBJ whole genome shotgun (WGS) entry which is preliminary data.</text>
</comment>
<dbReference type="Pfam" id="PF08473">
    <property type="entry name" value="VGCC_alpha2"/>
    <property type="match status" value="1"/>
</dbReference>
<evidence type="ECO:0000256" key="7">
    <source>
        <dbReference type="ARBA" id="ARBA00022729"/>
    </source>
</evidence>
<keyword evidence="13" id="KW-1015">Disulfide bond</keyword>
<reference evidence="18" key="1">
    <citation type="submission" date="2022-03" db="EMBL/GenBank/DDBJ databases">
        <authorList>
            <person name="Sayadi A."/>
        </authorList>
    </citation>
    <scope>NUCLEOTIDE SEQUENCE</scope>
</reference>
<dbReference type="Proteomes" id="UP001152888">
    <property type="component" value="Unassembled WGS sequence"/>
</dbReference>
<dbReference type="PANTHER" id="PTHR10166">
    <property type="entry name" value="VOLTAGE-DEPENDENT CALCIUM CHANNEL SUBUNIT ALPHA-2/DELTA-RELATED"/>
    <property type="match status" value="1"/>
</dbReference>
<dbReference type="Gene3D" id="3.30.450.20">
    <property type="entry name" value="PAS domain"/>
    <property type="match status" value="1"/>
</dbReference>
<keyword evidence="10" id="KW-1133">Transmembrane helix</keyword>
<keyword evidence="14" id="KW-0325">Glycoprotein</keyword>
<sequence length="972" mass="111706">MYFQLLNLFILFFSFLNTPKIYCSLQGEEVSKWADALGKDLWTLGQAITQFSEIKQRYTFANAKVGVKDPQILLAEIKKKISIMINRKIRAIQNIQVKAEQSAEEFEFNASTPFQYHSSRYSPVEGAEPVKLPKPLRKNKYMYLPMRLNNDTHFYNIAVNTNYSTVHVPVNIYDKEQSAAFAVQWSESLTKVFKENYERDPALSWQYFGSSSGIMRHYPAKKWDDKDKKDKRLLLFDCRVRTWFIEAATCTKDVIILMDNSGSMDGMGHHIGSLTAFNILDTFSNNDYVNVLNYSSKTNYTIPCFQDMLVQATKENINVFKDAISALEPEGKTVLAQALDVAFDLLAKYRHKRGCEQDSSSCNQAIMVITDDVNGNLSEVIHKYNRFGSNIPVRIFTYLIGKEVSNVAEGKRLSCANRGYFTHVQSLEQVTEAVLQYITVIARPLVLQGDEHPVSWTHAYADLTYDDKNDNLINTPYRLLTSAAIPCYDTKTNKMNDTRTAYLLGVVGTDVPLDEFERLTVPYKIGVNGYVFIVSNNGYVLMHPDLRPVYQGILKDNYNSIDLTQVEQHDSNETIGPRQVVETLAKLRQDMVDGKESSLRKVRLKYHYDDMKRVYESAYDYYYTPLENTPFTIGIGIPHVYGNYTLEVENEILRNKHTGINLTSFFTGKWKIHPKWVYCKYHYLEGHEFPTPEKELLHFLGRMYDRDFKFQSQYEENVTVLQEDSYYCDEQLIQRLIFDAKITHESFGEKRNFSQRENTLFEKYNASLRFVATMSGLTRWGYIFEEPKNDTRGSSAKEFGDFHPRAINEKWYKSAVLQHQYDESLVYSVPFDAGTKEESLVTGSFAIFPSEKGLEAPGSVVGFQFSQSKLYAEVKKISSKLSNQCSHCQRCNDTLDCYIIDASGYIIVSDDRNYTGKFFGEVEGDIMESMLEEGIFKEVTVFDYQALCKKDNPDTSRGVGLLTVRITNSINV</sequence>
<evidence type="ECO:0000256" key="1">
    <source>
        <dbReference type="ARBA" id="ARBA00004479"/>
    </source>
</evidence>
<dbReference type="InterPro" id="IPR013608">
    <property type="entry name" value="VWA_N"/>
</dbReference>
<dbReference type="InterPro" id="IPR051173">
    <property type="entry name" value="Ca_channel_alpha-2/delta"/>
</dbReference>
<evidence type="ECO:0000256" key="2">
    <source>
        <dbReference type="ARBA" id="ARBA00022448"/>
    </source>
</evidence>
<evidence type="ECO:0000256" key="5">
    <source>
        <dbReference type="ARBA" id="ARBA00022692"/>
    </source>
</evidence>
<keyword evidence="7 16" id="KW-0732">Signal</keyword>
<feature type="domain" description="VWFA" evidence="17">
    <location>
        <begin position="253"/>
        <end position="438"/>
    </location>
</feature>
<evidence type="ECO:0000256" key="8">
    <source>
        <dbReference type="ARBA" id="ARBA00022837"/>
    </source>
</evidence>
<evidence type="ECO:0000313" key="19">
    <source>
        <dbReference type="Proteomes" id="UP001152888"/>
    </source>
</evidence>
<dbReference type="SUPFAM" id="SSF53300">
    <property type="entry name" value="vWA-like"/>
    <property type="match status" value="1"/>
</dbReference>
<dbReference type="SMART" id="SM00327">
    <property type="entry name" value="VWA"/>
    <property type="match status" value="1"/>
</dbReference>
<keyword evidence="19" id="KW-1185">Reference proteome</keyword>
<keyword evidence="5" id="KW-0812">Transmembrane</keyword>
<evidence type="ECO:0000256" key="15">
    <source>
        <dbReference type="ARBA" id="ARBA00023303"/>
    </source>
</evidence>
<dbReference type="Gene3D" id="3.40.50.410">
    <property type="entry name" value="von Willebrand factor, type A domain"/>
    <property type="match status" value="1"/>
</dbReference>
<comment type="subcellular location">
    <subcellularLocation>
        <location evidence="1">Membrane</location>
        <topology evidence="1">Single-pass type I membrane protein</topology>
    </subcellularLocation>
</comment>
<keyword evidence="4" id="KW-0107">Calcium channel</keyword>
<accession>A0A9P0M2U8</accession>
<evidence type="ECO:0000256" key="6">
    <source>
        <dbReference type="ARBA" id="ARBA00022723"/>
    </source>
</evidence>
<keyword evidence="6" id="KW-0479">Metal-binding</keyword>
<keyword evidence="8" id="KW-0106">Calcium</keyword>
<organism evidence="18 19">
    <name type="scientific">Acanthoscelides obtectus</name>
    <name type="common">Bean weevil</name>
    <name type="synonym">Bruchus obtectus</name>
    <dbReference type="NCBI Taxonomy" id="200917"/>
    <lineage>
        <taxon>Eukaryota</taxon>
        <taxon>Metazoa</taxon>
        <taxon>Ecdysozoa</taxon>
        <taxon>Arthropoda</taxon>
        <taxon>Hexapoda</taxon>
        <taxon>Insecta</taxon>
        <taxon>Pterygota</taxon>
        <taxon>Neoptera</taxon>
        <taxon>Endopterygota</taxon>
        <taxon>Coleoptera</taxon>
        <taxon>Polyphaga</taxon>
        <taxon>Cucujiformia</taxon>
        <taxon>Chrysomeloidea</taxon>
        <taxon>Chrysomelidae</taxon>
        <taxon>Bruchinae</taxon>
        <taxon>Bruchini</taxon>
        <taxon>Acanthoscelides</taxon>
    </lineage>
</organism>
<dbReference type="Pfam" id="PF08399">
    <property type="entry name" value="VWA_N"/>
    <property type="match status" value="1"/>
</dbReference>
<evidence type="ECO:0000256" key="3">
    <source>
        <dbReference type="ARBA" id="ARBA00022568"/>
    </source>
</evidence>
<dbReference type="AlphaFoldDB" id="A0A9P0M2U8"/>
<evidence type="ECO:0000256" key="11">
    <source>
        <dbReference type="ARBA" id="ARBA00023065"/>
    </source>
</evidence>
<name>A0A9P0M2U8_ACAOB</name>
<dbReference type="Pfam" id="PF13519">
    <property type="entry name" value="VWA_2"/>
    <property type="match status" value="1"/>
</dbReference>
<dbReference type="GO" id="GO:0005891">
    <property type="term" value="C:voltage-gated calcium channel complex"/>
    <property type="evidence" value="ECO:0007669"/>
    <property type="project" value="TreeGrafter"/>
</dbReference>
<keyword evidence="15" id="KW-0407">Ion channel</keyword>
<evidence type="ECO:0000313" key="18">
    <source>
        <dbReference type="EMBL" id="CAH2003694.1"/>
    </source>
</evidence>
<evidence type="ECO:0000256" key="16">
    <source>
        <dbReference type="SAM" id="SignalP"/>
    </source>
</evidence>
<evidence type="ECO:0000256" key="4">
    <source>
        <dbReference type="ARBA" id="ARBA00022673"/>
    </source>
</evidence>
<keyword evidence="12" id="KW-0472">Membrane</keyword>
<feature type="chain" id="PRO_5040307531" description="VWFA domain-containing protein" evidence="16">
    <location>
        <begin position="24"/>
        <end position="972"/>
    </location>
</feature>
<dbReference type="GO" id="GO:0005245">
    <property type="term" value="F:voltage-gated calcium channel activity"/>
    <property type="evidence" value="ECO:0007669"/>
    <property type="project" value="TreeGrafter"/>
</dbReference>
<dbReference type="FunFam" id="3.30.450.20:FF:000057">
    <property type="entry name" value="Voltage-dependent calcium channel subunit alpha-2/delta-4"/>
    <property type="match status" value="1"/>
</dbReference>
<evidence type="ECO:0000256" key="10">
    <source>
        <dbReference type="ARBA" id="ARBA00022989"/>
    </source>
</evidence>
<keyword evidence="3" id="KW-0109">Calcium transport</keyword>
<keyword evidence="9" id="KW-0851">Voltage-gated channel</keyword>
<feature type="signal peptide" evidence="16">
    <location>
        <begin position="1"/>
        <end position="23"/>
    </location>
</feature>
<evidence type="ECO:0000259" key="17">
    <source>
        <dbReference type="PROSITE" id="PS50234"/>
    </source>
</evidence>
<dbReference type="GO" id="GO:0046872">
    <property type="term" value="F:metal ion binding"/>
    <property type="evidence" value="ECO:0007669"/>
    <property type="project" value="UniProtKB-KW"/>
</dbReference>